<dbReference type="Proteomes" id="UP000251670">
    <property type="component" value="Unassembled WGS sequence"/>
</dbReference>
<sequence length="72" mass="8404">MKEKIIGIMAEVFEMPINEFPTEITQGNIENWDSLKHLNLIVELEDAFDKSFEPEEIGEMTSMDKIIEMIEK</sequence>
<dbReference type="RefSeq" id="WP_089737498.1">
    <property type="nucleotide sequence ID" value="NZ_FNEG01000005.1"/>
</dbReference>
<evidence type="ECO:0000313" key="3">
    <source>
        <dbReference type="Proteomes" id="UP000199426"/>
    </source>
</evidence>
<gene>
    <name evidence="2" type="ORF">NCTC13492_02822</name>
    <name evidence="1" type="ORF">SAMN05421542_3261</name>
</gene>
<evidence type="ECO:0000313" key="1">
    <source>
        <dbReference type="EMBL" id="SDJ34798.1"/>
    </source>
</evidence>
<dbReference type="Proteomes" id="UP000199426">
    <property type="component" value="Unassembled WGS sequence"/>
</dbReference>
<evidence type="ECO:0000313" key="4">
    <source>
        <dbReference type="Proteomes" id="UP000251670"/>
    </source>
</evidence>
<dbReference type="Gene3D" id="1.10.1200.10">
    <property type="entry name" value="ACP-like"/>
    <property type="match status" value="1"/>
</dbReference>
<dbReference type="AlphaFoldDB" id="A0A2X2WY81"/>
<reference evidence="2 4" key="2">
    <citation type="submission" date="2018-06" db="EMBL/GenBank/DDBJ databases">
        <authorList>
            <consortium name="Pathogen Informatics"/>
            <person name="Doyle S."/>
        </authorList>
    </citation>
    <scope>NUCLEOTIDE SEQUENCE [LARGE SCALE GENOMIC DNA]</scope>
    <source>
        <strain evidence="2 4">NCTC13492</strain>
    </source>
</reference>
<organism evidence="2 4">
    <name type="scientific">Chryseobacterium jejuense</name>
    <dbReference type="NCBI Taxonomy" id="445960"/>
    <lineage>
        <taxon>Bacteria</taxon>
        <taxon>Pseudomonadati</taxon>
        <taxon>Bacteroidota</taxon>
        <taxon>Flavobacteriia</taxon>
        <taxon>Flavobacteriales</taxon>
        <taxon>Weeksellaceae</taxon>
        <taxon>Chryseobacterium group</taxon>
        <taxon>Chryseobacterium</taxon>
    </lineage>
</organism>
<evidence type="ECO:0000313" key="2">
    <source>
        <dbReference type="EMBL" id="SQB45766.1"/>
    </source>
</evidence>
<proteinExistence type="predicted"/>
<protein>
    <submittedName>
        <fullName evidence="1">Acyl carrier protein</fullName>
    </submittedName>
</protein>
<dbReference type="InterPro" id="IPR036736">
    <property type="entry name" value="ACP-like_sf"/>
</dbReference>
<keyword evidence="3" id="KW-1185">Reference proteome</keyword>
<reference evidence="1 3" key="1">
    <citation type="submission" date="2016-10" db="EMBL/GenBank/DDBJ databases">
        <authorList>
            <person name="Varghese N."/>
            <person name="Submissions S."/>
        </authorList>
    </citation>
    <scope>NUCLEOTIDE SEQUENCE [LARGE SCALE GENOMIC DNA]</scope>
    <source>
        <strain evidence="1 3">DSM 19299</strain>
    </source>
</reference>
<dbReference type="EMBL" id="FNEG01000005">
    <property type="protein sequence ID" value="SDJ34798.1"/>
    <property type="molecule type" value="Genomic_DNA"/>
</dbReference>
<dbReference type="STRING" id="445960.SAMN05421542_3261"/>
<accession>A0A2X2WY81</accession>
<name>A0A2X2WY81_CHRJE</name>
<dbReference type="SUPFAM" id="SSF47336">
    <property type="entry name" value="ACP-like"/>
    <property type="match status" value="1"/>
</dbReference>
<dbReference type="EMBL" id="UAWB01000012">
    <property type="protein sequence ID" value="SQB45766.1"/>
    <property type="molecule type" value="Genomic_DNA"/>
</dbReference>
<dbReference type="OrthoDB" id="9811033at2"/>